<keyword evidence="3" id="KW-1185">Reference proteome</keyword>
<name>A0ABM9I6C9_9GAMM</name>
<dbReference type="InterPro" id="IPR011051">
    <property type="entry name" value="RmlC_Cupin_sf"/>
</dbReference>
<dbReference type="EMBL" id="OX458333">
    <property type="protein sequence ID" value="CAI8922191.1"/>
    <property type="molecule type" value="Genomic_DNA"/>
</dbReference>
<accession>A0ABM9I6C9</accession>
<reference evidence="2 3" key="1">
    <citation type="submission" date="2023-03" db="EMBL/GenBank/DDBJ databases">
        <authorList>
            <person name="Pearce D."/>
        </authorList>
    </citation>
    <scope>NUCLEOTIDE SEQUENCE [LARGE SCALE GENOMIC DNA]</scope>
    <source>
        <strain evidence="2">Msz</strain>
    </source>
</reference>
<proteinExistence type="predicted"/>
<dbReference type="InterPro" id="IPR013096">
    <property type="entry name" value="Cupin_2"/>
</dbReference>
<evidence type="ECO:0000313" key="3">
    <source>
        <dbReference type="Proteomes" id="UP001162030"/>
    </source>
</evidence>
<dbReference type="Pfam" id="PF07883">
    <property type="entry name" value="Cupin_2"/>
    <property type="match status" value="1"/>
</dbReference>
<sequence length="149" mass="16737">MIGVFIRRARWRKFLTLTGTRTKENNMRPNSLLLVTAAFFMGAGVIRAEEATMPPRQMLLEKAVELPTNKVNARVVRVIFPEGYKTPLHTHEGPGPRYVVKGKVKIEEGGQVREYGPGEVFWETGQWMTAENVGQGEAELIIMELAAPK</sequence>
<dbReference type="InterPro" id="IPR014710">
    <property type="entry name" value="RmlC-like_jellyroll"/>
</dbReference>
<evidence type="ECO:0000259" key="1">
    <source>
        <dbReference type="Pfam" id="PF07883"/>
    </source>
</evidence>
<protein>
    <submittedName>
        <fullName evidence="2">Cupin_2 domain-containing protein</fullName>
    </submittedName>
</protein>
<organism evidence="2 3">
    <name type="scientific">Methylocaldum szegediense</name>
    <dbReference type="NCBI Taxonomy" id="73780"/>
    <lineage>
        <taxon>Bacteria</taxon>
        <taxon>Pseudomonadati</taxon>
        <taxon>Pseudomonadota</taxon>
        <taxon>Gammaproteobacteria</taxon>
        <taxon>Methylococcales</taxon>
        <taxon>Methylococcaceae</taxon>
        <taxon>Methylocaldum</taxon>
    </lineage>
</organism>
<gene>
    <name evidence="2" type="ORF">MSZNOR_3863</name>
</gene>
<dbReference type="Proteomes" id="UP001162030">
    <property type="component" value="Chromosome"/>
</dbReference>
<dbReference type="Gene3D" id="2.60.120.10">
    <property type="entry name" value="Jelly Rolls"/>
    <property type="match status" value="1"/>
</dbReference>
<feature type="domain" description="Cupin type-2" evidence="1">
    <location>
        <begin position="77"/>
        <end position="142"/>
    </location>
</feature>
<evidence type="ECO:0000313" key="2">
    <source>
        <dbReference type="EMBL" id="CAI8922191.1"/>
    </source>
</evidence>
<dbReference type="SUPFAM" id="SSF51182">
    <property type="entry name" value="RmlC-like cupins"/>
    <property type="match status" value="1"/>
</dbReference>